<evidence type="ECO:0000313" key="2">
    <source>
        <dbReference type="EMBL" id="RZC41678.1"/>
    </source>
</evidence>
<dbReference type="PANTHER" id="PTHR38563">
    <property type="entry name" value="FL(2)D-ASSOCIATED COMPLEX COMPONENT"/>
    <property type="match status" value="1"/>
</dbReference>
<sequence>ARAKDRPSDDKSRKDKRDSRDRDRERERERERRIAREEREAAREKEREEALARCQERQRERERLKELAKKEEERTRGRDRSRREDRGLDKPSSDRVERLLPLPEDRIPPGRKHSSDRERGDRRERDRRERTPERRKSVERRDIDKDRGYDRNYDRSGDRNYERESRDHDRDRDRDYAAAIPSRMRDAERRMEDKEYDSPYDRARHEDRRYLDIDDHYNENSRDERLALEGRDYGDERRSRRDLWDARDERDLDLEHRRYREDSRPPASLKGRDWDADYPEHDWDRARRPIDWEGRENWDSSDHKHLTEEDWRLYNWSNEERRRWAADWRERSRPRSSTSHNRDDETMSESRRKEPPPRQDPRSDRSDSKTSMPEIEVKKEAPLKRVAEEPLESPVEAKKPCVIEPVLEDDLSEISDDADDILNRDEVSSFKAKGDDASEIIEPQPEEAIAPEQTETSSIKDQPNSSASQKSQSPSRSPNRIQKDESIDEENMDLDFEEISEDELEEESRVRGIGDALGVDWASLVAESRPKVKPMSSAKRRWESHNVLVNLGISVELAGEDLVKEILQEHSEAEIKEQNEEKRQENEAENINGIKEENKTKVAVSISHPIGVIQVANRERQATRKALFSSVGPNCRALSARRDLMIRRHLCNLPLKDSYVEAPKRYDPELLKLAVQMFERCL</sequence>
<dbReference type="OrthoDB" id="6022762at2759"/>
<feature type="region of interest" description="Disordered" evidence="1">
    <location>
        <begin position="414"/>
        <end position="494"/>
    </location>
</feature>
<feature type="region of interest" description="Disordered" evidence="1">
    <location>
        <begin position="1"/>
        <end position="242"/>
    </location>
</feature>
<feature type="region of interest" description="Disordered" evidence="1">
    <location>
        <begin position="574"/>
        <end position="594"/>
    </location>
</feature>
<evidence type="ECO:0000256" key="1">
    <source>
        <dbReference type="SAM" id="MobiDB-lite"/>
    </source>
</evidence>
<dbReference type="PANTHER" id="PTHR38563:SF1">
    <property type="entry name" value="FL(2)D-ASSOCIATED COMPLEX COMPONENT"/>
    <property type="match status" value="1"/>
</dbReference>
<feature type="compositionally biased region" description="Basic and acidic residues" evidence="1">
    <location>
        <begin position="340"/>
        <end position="368"/>
    </location>
</feature>
<feature type="compositionally biased region" description="Basic and acidic residues" evidence="1">
    <location>
        <begin position="421"/>
        <end position="436"/>
    </location>
</feature>
<name>A0A482WBD5_ASBVE</name>
<dbReference type="Proteomes" id="UP000292052">
    <property type="component" value="Unassembled WGS sequence"/>
</dbReference>
<reference evidence="2 3" key="1">
    <citation type="submission" date="2017-03" db="EMBL/GenBank/DDBJ databases">
        <title>Genome of the blue death feigning beetle - Asbolus verrucosus.</title>
        <authorList>
            <person name="Rider S.D."/>
        </authorList>
    </citation>
    <scope>NUCLEOTIDE SEQUENCE [LARGE SCALE GENOMIC DNA]</scope>
    <source>
        <strain evidence="2">Butters</strain>
        <tissue evidence="2">Head and leg muscle</tissue>
    </source>
</reference>
<comment type="caution">
    <text evidence="2">The sequence shown here is derived from an EMBL/GenBank/DDBJ whole genome shotgun (WGS) entry which is preliminary data.</text>
</comment>
<feature type="non-terminal residue" evidence="2">
    <location>
        <position position="1"/>
    </location>
</feature>
<gene>
    <name evidence="2" type="ORF">BDFB_005080</name>
</gene>
<dbReference type="AlphaFoldDB" id="A0A482WBD5"/>
<accession>A0A482WBD5</accession>
<dbReference type="InterPro" id="IPR040427">
    <property type="entry name" value="Flacc"/>
</dbReference>
<feature type="region of interest" description="Disordered" evidence="1">
    <location>
        <begin position="255"/>
        <end position="280"/>
    </location>
</feature>
<proteinExistence type="predicted"/>
<feature type="region of interest" description="Disordered" evidence="1">
    <location>
        <begin position="327"/>
        <end position="402"/>
    </location>
</feature>
<evidence type="ECO:0000313" key="3">
    <source>
        <dbReference type="Proteomes" id="UP000292052"/>
    </source>
</evidence>
<organism evidence="2 3">
    <name type="scientific">Asbolus verrucosus</name>
    <name type="common">Desert ironclad beetle</name>
    <dbReference type="NCBI Taxonomy" id="1661398"/>
    <lineage>
        <taxon>Eukaryota</taxon>
        <taxon>Metazoa</taxon>
        <taxon>Ecdysozoa</taxon>
        <taxon>Arthropoda</taxon>
        <taxon>Hexapoda</taxon>
        <taxon>Insecta</taxon>
        <taxon>Pterygota</taxon>
        <taxon>Neoptera</taxon>
        <taxon>Endopterygota</taxon>
        <taxon>Coleoptera</taxon>
        <taxon>Polyphaga</taxon>
        <taxon>Cucujiformia</taxon>
        <taxon>Tenebrionidae</taxon>
        <taxon>Pimeliinae</taxon>
        <taxon>Asbolus</taxon>
    </lineage>
</organism>
<dbReference type="STRING" id="1661398.A0A482WBD5"/>
<dbReference type="GO" id="GO:0036396">
    <property type="term" value="C:RNA N6-methyladenosine methyltransferase complex"/>
    <property type="evidence" value="ECO:0007669"/>
    <property type="project" value="InterPro"/>
</dbReference>
<feature type="compositionally biased region" description="Basic and acidic residues" evidence="1">
    <location>
        <begin position="1"/>
        <end position="176"/>
    </location>
</feature>
<protein>
    <submittedName>
        <fullName evidence="2">Nipped-B-like protein B</fullName>
    </submittedName>
</protein>
<feature type="compositionally biased region" description="Low complexity" evidence="1">
    <location>
        <begin position="440"/>
        <end position="478"/>
    </location>
</feature>
<feature type="compositionally biased region" description="Basic and acidic residues" evidence="1">
    <location>
        <begin position="574"/>
        <end position="586"/>
    </location>
</feature>
<feature type="compositionally biased region" description="Basic and acidic residues" evidence="1">
    <location>
        <begin position="183"/>
        <end position="242"/>
    </location>
</feature>
<feature type="compositionally biased region" description="Basic and acidic residues" evidence="1">
    <location>
        <begin position="375"/>
        <end position="388"/>
    </location>
</feature>
<dbReference type="EMBL" id="QDEB01015049">
    <property type="protein sequence ID" value="RZC41678.1"/>
    <property type="molecule type" value="Genomic_DNA"/>
</dbReference>
<keyword evidence="3" id="KW-1185">Reference proteome</keyword>
<dbReference type="GO" id="GO:0016556">
    <property type="term" value="P:mRNA modification"/>
    <property type="evidence" value="ECO:0007669"/>
    <property type="project" value="InterPro"/>
</dbReference>